<keyword evidence="2" id="KW-1185">Reference proteome</keyword>
<accession>I3C507</accession>
<protein>
    <submittedName>
        <fullName evidence="1">Uncharacterized protein</fullName>
    </submittedName>
</protein>
<dbReference type="HOGENOM" id="CLU_080976_1_0_10"/>
<dbReference type="Pfam" id="PF20217">
    <property type="entry name" value="DUF6577"/>
    <property type="match status" value="1"/>
</dbReference>
<dbReference type="RefSeq" id="WP_008611959.1">
    <property type="nucleotide sequence ID" value="NZ_JH651379.1"/>
</dbReference>
<dbReference type="Proteomes" id="UP000004690">
    <property type="component" value="Unassembled WGS sequence"/>
</dbReference>
<evidence type="ECO:0000313" key="2">
    <source>
        <dbReference type="Proteomes" id="UP000004690"/>
    </source>
</evidence>
<gene>
    <name evidence="1" type="ORF">JoomaDRAFT_1690</name>
</gene>
<evidence type="ECO:0000313" key="1">
    <source>
        <dbReference type="EMBL" id="EIJ38700.1"/>
    </source>
</evidence>
<dbReference type="EMBL" id="JH651379">
    <property type="protein sequence ID" value="EIJ38700.1"/>
    <property type="molecule type" value="Genomic_DNA"/>
</dbReference>
<sequence>MSYTSLHIDKLKEGFIPGQKITIQDIVDFYEQFNERIKRSTIDWRIYKLTQKGILHRLSRGVYALSEGEIQEYVPETDKSLKKLFRKINDQFPFVNTCVWSTKWLNEFMLHQPGRFYTILEVDRDVMESVFYALNDQGKNVFLDPSTEILNQYVANAKEPVIITHLTTEAPIQEVNQVSTTTLEKMLVDIYCDPDLYATFQGAELQRIYQTAFDKYHINEPRMLRYATRRTKKSEIQELINKSKQRQ</sequence>
<name>I3C507_9FLAO</name>
<dbReference type="eggNOG" id="ENOG502ZAD1">
    <property type="taxonomic scope" value="Bacteria"/>
</dbReference>
<dbReference type="InterPro" id="IPR046484">
    <property type="entry name" value="DUF6577"/>
</dbReference>
<dbReference type="STRING" id="926559.JoomaDRAFT_1690"/>
<organism evidence="1 2">
    <name type="scientific">Galbibacter orientalis DSM 19592</name>
    <dbReference type="NCBI Taxonomy" id="926559"/>
    <lineage>
        <taxon>Bacteria</taxon>
        <taxon>Pseudomonadati</taxon>
        <taxon>Bacteroidota</taxon>
        <taxon>Flavobacteriia</taxon>
        <taxon>Flavobacteriales</taxon>
        <taxon>Flavobacteriaceae</taxon>
        <taxon>Galbibacter</taxon>
    </lineage>
</organism>
<reference evidence="1 2" key="1">
    <citation type="submission" date="2012-02" db="EMBL/GenBank/DDBJ databases">
        <title>Improved High-Quality Draft genome of Joostella marina DSM 19592.</title>
        <authorList>
            <consortium name="US DOE Joint Genome Institute (JGI-PGF)"/>
            <person name="Lucas S."/>
            <person name="Copeland A."/>
            <person name="Lapidus A."/>
            <person name="Bruce D."/>
            <person name="Goodwin L."/>
            <person name="Pitluck S."/>
            <person name="Peters L."/>
            <person name="Chertkov O."/>
            <person name="Ovchinnikova G."/>
            <person name="Kyrpides N."/>
            <person name="Mavromatis K."/>
            <person name="Detter J.C."/>
            <person name="Han C."/>
            <person name="Land M."/>
            <person name="Hauser L."/>
            <person name="Markowitz V."/>
            <person name="Cheng J.-F."/>
            <person name="Hugenholtz P."/>
            <person name="Woyke T."/>
            <person name="Wu D."/>
            <person name="Tindall B."/>
            <person name="Brambilla E."/>
            <person name="Klenk H.-P."/>
            <person name="Eisen J.A."/>
        </authorList>
    </citation>
    <scope>NUCLEOTIDE SEQUENCE [LARGE SCALE GENOMIC DNA]</scope>
    <source>
        <strain evidence="1 2">DSM 19592</strain>
    </source>
</reference>
<proteinExistence type="predicted"/>
<dbReference type="AlphaFoldDB" id="I3C507"/>